<dbReference type="CDD" id="cd09628">
    <property type="entry name" value="DOMON_SDR_2_like"/>
    <property type="match status" value="1"/>
</dbReference>
<evidence type="ECO:0000256" key="1">
    <source>
        <dbReference type="ARBA" id="ARBA00001970"/>
    </source>
</evidence>
<keyword evidence="7" id="KW-1185">Reference proteome</keyword>
<protein>
    <recommendedName>
        <fullName evidence="8">Reelin domain-containing protein</fullName>
    </recommendedName>
</protein>
<comment type="subcellular location">
    <subcellularLocation>
        <location evidence="2">Membrane</location>
        <topology evidence="2">Multi-pass membrane protein</topology>
    </subcellularLocation>
</comment>
<evidence type="ECO:0000313" key="6">
    <source>
        <dbReference type="EMBL" id="PVD31122.1"/>
    </source>
</evidence>
<dbReference type="EMBL" id="PZQS01000005">
    <property type="protein sequence ID" value="PVD31122.1"/>
    <property type="molecule type" value="Genomic_DNA"/>
</dbReference>
<dbReference type="InterPro" id="IPR042307">
    <property type="entry name" value="Reeler_sf"/>
</dbReference>
<gene>
    <name evidence="6" type="ORF">C0Q70_10400</name>
</gene>
<dbReference type="CDD" id="cd08544">
    <property type="entry name" value="Reeler"/>
    <property type="match status" value="1"/>
</dbReference>
<dbReference type="InterPro" id="IPR042789">
    <property type="entry name" value="FRRS1L"/>
</dbReference>
<evidence type="ECO:0000256" key="3">
    <source>
        <dbReference type="ARBA" id="ARBA00023004"/>
    </source>
</evidence>
<dbReference type="PANTHER" id="PTHR46902">
    <property type="entry name" value="DOMON DOMAIN-CONTAINING PROTEIN FRRS1L"/>
    <property type="match status" value="1"/>
</dbReference>
<dbReference type="Gene3D" id="2.60.40.4060">
    <property type="entry name" value="Reeler domain"/>
    <property type="match status" value="1"/>
</dbReference>
<keyword evidence="3" id="KW-0408">Iron</keyword>
<dbReference type="GO" id="GO:0099072">
    <property type="term" value="P:regulation of postsynaptic membrane neurotransmitter receptor levels"/>
    <property type="evidence" value="ECO:0007669"/>
    <property type="project" value="TreeGrafter"/>
</dbReference>
<accession>A0A2T7PCI7</accession>
<dbReference type="PROSITE" id="PS51019">
    <property type="entry name" value="REELIN"/>
    <property type="match status" value="1"/>
</dbReference>
<dbReference type="GO" id="GO:0016020">
    <property type="term" value="C:membrane"/>
    <property type="evidence" value="ECO:0007669"/>
    <property type="project" value="UniProtKB-SubCell"/>
</dbReference>
<dbReference type="PROSITE" id="PS50836">
    <property type="entry name" value="DOMON"/>
    <property type="match status" value="1"/>
</dbReference>
<proteinExistence type="predicted"/>
<name>A0A2T7PCI7_POMCA</name>
<dbReference type="InterPro" id="IPR002861">
    <property type="entry name" value="Reeler_dom"/>
</dbReference>
<evidence type="ECO:0000256" key="2">
    <source>
        <dbReference type="ARBA" id="ARBA00004141"/>
    </source>
</evidence>
<comment type="caution">
    <text evidence="6">The sequence shown here is derived from an EMBL/GenBank/DDBJ whole genome shotgun (WGS) entry which is preliminary data.</text>
</comment>
<feature type="domain" description="Reelin" evidence="5">
    <location>
        <begin position="1"/>
        <end position="161"/>
    </location>
</feature>
<dbReference type="AlphaFoldDB" id="A0A2T7PCI7"/>
<dbReference type="PANTHER" id="PTHR46902:SF1">
    <property type="entry name" value="DOMON DOMAIN-CONTAINING PROTEIN FRRS1L"/>
    <property type="match status" value="1"/>
</dbReference>
<evidence type="ECO:0000259" key="4">
    <source>
        <dbReference type="PROSITE" id="PS50836"/>
    </source>
</evidence>
<evidence type="ECO:0000259" key="5">
    <source>
        <dbReference type="PROSITE" id="PS51019"/>
    </source>
</evidence>
<dbReference type="Pfam" id="PF02014">
    <property type="entry name" value="Reeler"/>
    <property type="match status" value="1"/>
</dbReference>
<dbReference type="Pfam" id="PF03351">
    <property type="entry name" value="DOMON"/>
    <property type="match status" value="1"/>
</dbReference>
<dbReference type="Proteomes" id="UP000245119">
    <property type="component" value="Linkage Group LG5"/>
</dbReference>
<sequence>MSDDVSKTLCGLEDHGFALQHQPFKRHLLTWTEHHRTDNHPLAVQIVTTNSSHTFRGFQVAVHRVLGSNNSQELLGTFSTNDNTTQLVTCVGEPKKMFGHAVNINRTVATATWTAPAQNAGDVEFQATVVESFSVIWYGIKTKLRAAPGISVTQPQNIVPPLTIQQNLPDWGECGKSKGCFLHPLPGNTRCVGDDCQAAVSYRQNGDLFTFEMSAAGQDSYLAIGFSDDELMGDDQVIVCTAIPEHQSIQLSYNPEKYTYRQYTMGMSNLATRQVNGRVYCTFTRRAELNSTKNDGSPRPFDLGTNSYFIFLAWGNVGTGTDVMTKHIDSPAVSVGKVNLRTVTVISKAPPALSPASSCCLLVSSIIIIFVMSTLQKSFSL</sequence>
<dbReference type="GO" id="GO:1900449">
    <property type="term" value="P:regulation of glutamate receptor signaling pathway"/>
    <property type="evidence" value="ECO:0007669"/>
    <property type="project" value="InterPro"/>
</dbReference>
<comment type="cofactor">
    <cofactor evidence="1">
        <name>heme b</name>
        <dbReference type="ChEBI" id="CHEBI:60344"/>
    </cofactor>
</comment>
<evidence type="ECO:0000313" key="7">
    <source>
        <dbReference type="Proteomes" id="UP000245119"/>
    </source>
</evidence>
<dbReference type="OrthoDB" id="6418377at2759"/>
<feature type="domain" description="DOMON" evidence="4">
    <location>
        <begin position="196"/>
        <end position="315"/>
    </location>
</feature>
<evidence type="ECO:0008006" key="8">
    <source>
        <dbReference type="Google" id="ProtNLM"/>
    </source>
</evidence>
<organism evidence="6 7">
    <name type="scientific">Pomacea canaliculata</name>
    <name type="common">Golden apple snail</name>
    <dbReference type="NCBI Taxonomy" id="400727"/>
    <lineage>
        <taxon>Eukaryota</taxon>
        <taxon>Metazoa</taxon>
        <taxon>Spiralia</taxon>
        <taxon>Lophotrochozoa</taxon>
        <taxon>Mollusca</taxon>
        <taxon>Gastropoda</taxon>
        <taxon>Caenogastropoda</taxon>
        <taxon>Architaenioglossa</taxon>
        <taxon>Ampullarioidea</taxon>
        <taxon>Ampullariidae</taxon>
        <taxon>Pomacea</taxon>
    </lineage>
</organism>
<reference evidence="6 7" key="1">
    <citation type="submission" date="2018-04" db="EMBL/GenBank/DDBJ databases">
        <title>The genome of golden apple snail Pomacea canaliculata provides insight into stress tolerance and invasive adaptation.</title>
        <authorList>
            <person name="Liu C."/>
            <person name="Liu B."/>
            <person name="Ren Y."/>
            <person name="Zhang Y."/>
            <person name="Wang H."/>
            <person name="Li S."/>
            <person name="Jiang F."/>
            <person name="Yin L."/>
            <person name="Zhang G."/>
            <person name="Qian W."/>
            <person name="Fan W."/>
        </authorList>
    </citation>
    <scope>NUCLEOTIDE SEQUENCE [LARGE SCALE GENOMIC DNA]</scope>
    <source>
        <strain evidence="6">SZHN2017</strain>
        <tissue evidence="6">Muscle</tissue>
    </source>
</reference>
<dbReference type="InterPro" id="IPR005018">
    <property type="entry name" value="DOMON_domain"/>
</dbReference>